<dbReference type="Pfam" id="PF13927">
    <property type="entry name" value="Ig_3"/>
    <property type="match status" value="4"/>
</dbReference>
<feature type="region of interest" description="Disordered" evidence="17">
    <location>
        <begin position="709"/>
        <end position="737"/>
    </location>
</feature>
<dbReference type="FunFam" id="2.60.40.10:FF:000005">
    <property type="entry name" value="Neuronal cell adhesion molecule"/>
    <property type="match status" value="1"/>
</dbReference>
<dbReference type="FunFam" id="2.60.40.10:FF:000600">
    <property type="entry name" value="Contactin 2"/>
    <property type="match status" value="1"/>
</dbReference>
<gene>
    <name evidence="22" type="ORF">SKAU_G00101640</name>
</gene>
<feature type="domain" description="Fibronectin type-III" evidence="21">
    <location>
        <begin position="1032"/>
        <end position="1118"/>
    </location>
</feature>
<dbReference type="InterPro" id="IPR036179">
    <property type="entry name" value="Ig-like_dom_sf"/>
</dbReference>
<keyword evidence="5 18" id="KW-0812">Transmembrane</keyword>
<evidence type="ECO:0000256" key="3">
    <source>
        <dbReference type="ARBA" id="ARBA00008588"/>
    </source>
</evidence>
<evidence type="ECO:0000256" key="1">
    <source>
        <dbReference type="ARBA" id="ARBA00004251"/>
    </source>
</evidence>
<keyword evidence="4" id="KW-1003">Cell membrane</keyword>
<keyword evidence="8" id="KW-0130">Cell adhesion</keyword>
<feature type="domain" description="Ig-like" evidence="20">
    <location>
        <begin position="349"/>
        <end position="432"/>
    </location>
</feature>
<evidence type="ECO:0000256" key="7">
    <source>
        <dbReference type="ARBA" id="ARBA00022737"/>
    </source>
</evidence>
<dbReference type="Pfam" id="PF07679">
    <property type="entry name" value="I-set"/>
    <property type="match status" value="2"/>
</dbReference>
<feature type="domain" description="Ig-like" evidence="20">
    <location>
        <begin position="54"/>
        <end position="147"/>
    </location>
</feature>
<keyword evidence="9 18" id="KW-1133">Transmembrane helix</keyword>
<reference evidence="22" key="1">
    <citation type="journal article" date="2023" name="Science">
        <title>Genome structures resolve the early diversification of teleost fishes.</title>
        <authorList>
            <person name="Parey E."/>
            <person name="Louis A."/>
            <person name="Montfort J."/>
            <person name="Bouchez O."/>
            <person name="Roques C."/>
            <person name="Iampietro C."/>
            <person name="Lluch J."/>
            <person name="Castinel A."/>
            <person name="Donnadieu C."/>
            <person name="Desvignes T."/>
            <person name="Floi Bucao C."/>
            <person name="Jouanno E."/>
            <person name="Wen M."/>
            <person name="Mejri S."/>
            <person name="Dirks R."/>
            <person name="Jansen H."/>
            <person name="Henkel C."/>
            <person name="Chen W.J."/>
            <person name="Zahm M."/>
            <person name="Cabau C."/>
            <person name="Klopp C."/>
            <person name="Thompson A.W."/>
            <person name="Robinson-Rechavi M."/>
            <person name="Braasch I."/>
            <person name="Lecointre G."/>
            <person name="Bobe J."/>
            <person name="Postlethwait J.H."/>
            <person name="Berthelot C."/>
            <person name="Roest Crollius H."/>
            <person name="Guiguen Y."/>
        </authorList>
    </citation>
    <scope>NUCLEOTIDE SEQUENCE</scope>
    <source>
        <strain evidence="22">WJC10195</strain>
    </source>
</reference>
<evidence type="ECO:0000256" key="9">
    <source>
        <dbReference type="ARBA" id="ARBA00022989"/>
    </source>
</evidence>
<feature type="region of interest" description="Disordered" evidence="17">
    <location>
        <begin position="1235"/>
        <end position="1282"/>
    </location>
</feature>
<evidence type="ECO:0000256" key="19">
    <source>
        <dbReference type="SAM" id="SignalP"/>
    </source>
</evidence>
<dbReference type="FunFam" id="2.60.40.10:FF:000367">
    <property type="entry name" value="Neural cell adhesion molecule L1-like protein"/>
    <property type="match status" value="1"/>
</dbReference>
<dbReference type="SMART" id="SM00060">
    <property type="entry name" value="FN3"/>
    <property type="match status" value="5"/>
</dbReference>
<dbReference type="CDD" id="cd00063">
    <property type="entry name" value="FN3"/>
    <property type="match status" value="5"/>
</dbReference>
<feature type="chain" id="PRO_5040356172" description="Neural cell adhesion molecule L1" evidence="19">
    <location>
        <begin position="38"/>
        <end position="1282"/>
    </location>
</feature>
<dbReference type="EMBL" id="JAINUF010000003">
    <property type="protein sequence ID" value="KAJ8370136.1"/>
    <property type="molecule type" value="Genomic_DNA"/>
</dbReference>
<feature type="domain" description="Fibronectin type-III" evidence="21">
    <location>
        <begin position="828"/>
        <end position="930"/>
    </location>
</feature>
<keyword evidence="23" id="KW-1185">Reference proteome</keyword>
<dbReference type="InterPro" id="IPR013098">
    <property type="entry name" value="Ig_I-set"/>
</dbReference>
<feature type="domain" description="Fibronectin type-III" evidence="21">
    <location>
        <begin position="725"/>
        <end position="823"/>
    </location>
</feature>
<evidence type="ECO:0000256" key="10">
    <source>
        <dbReference type="ARBA" id="ARBA00023136"/>
    </source>
</evidence>
<comment type="function">
    <text evidence="15">Neural cell adhesion molecule involved in the dynamics of cell adhesion and in the generation of transmembrane signals at tyrosine kinase receptors. During brain development, critical in multiple processes, including neuronal migration, axonal growth and fasciculation, and synaptogenesis. In the mature brain, plays a role in the dynamics of neuronal structure and function, including synaptic plasticity.</text>
</comment>
<dbReference type="GO" id="GO:0030426">
    <property type="term" value="C:growth cone"/>
    <property type="evidence" value="ECO:0007669"/>
    <property type="project" value="UniProtKB-SubCell"/>
</dbReference>
<feature type="domain" description="Fibronectin type-III" evidence="21">
    <location>
        <begin position="628"/>
        <end position="723"/>
    </location>
</feature>
<evidence type="ECO:0000313" key="22">
    <source>
        <dbReference type="EMBL" id="KAJ8370136.1"/>
    </source>
</evidence>
<dbReference type="SUPFAM" id="SSF48726">
    <property type="entry name" value="Immunoglobulin"/>
    <property type="match status" value="6"/>
</dbReference>
<feature type="compositionally biased region" description="Low complexity" evidence="17">
    <location>
        <begin position="1260"/>
        <end position="1269"/>
    </location>
</feature>
<feature type="domain" description="Ig-like" evidence="20">
    <location>
        <begin position="530"/>
        <end position="621"/>
    </location>
</feature>
<evidence type="ECO:0000313" key="23">
    <source>
        <dbReference type="Proteomes" id="UP001152622"/>
    </source>
</evidence>
<dbReference type="SMART" id="SM00409">
    <property type="entry name" value="IG"/>
    <property type="match status" value="6"/>
</dbReference>
<protein>
    <recommendedName>
        <fullName evidence="16">Neural cell adhesion molecule L1</fullName>
    </recommendedName>
</protein>
<feature type="domain" description="Ig-like" evidence="20">
    <location>
        <begin position="256"/>
        <end position="344"/>
    </location>
</feature>
<keyword evidence="10 18" id="KW-0472">Membrane</keyword>
<dbReference type="OrthoDB" id="6244967at2759"/>
<dbReference type="PANTHER" id="PTHR44170:SF36">
    <property type="entry name" value="L1 CELL ADHESION MOLECULE"/>
    <property type="match status" value="1"/>
</dbReference>
<dbReference type="InterPro" id="IPR013783">
    <property type="entry name" value="Ig-like_fold"/>
</dbReference>
<comment type="similarity">
    <text evidence="3">Belongs to the immunoglobulin superfamily. L1/neurofascin/NgCAM family.</text>
</comment>
<evidence type="ECO:0000256" key="5">
    <source>
        <dbReference type="ARBA" id="ARBA00022692"/>
    </source>
</evidence>
<evidence type="ECO:0000256" key="16">
    <source>
        <dbReference type="ARBA" id="ARBA00074488"/>
    </source>
</evidence>
<dbReference type="SUPFAM" id="SSF49265">
    <property type="entry name" value="Fibronectin type III"/>
    <property type="match status" value="3"/>
</dbReference>
<keyword evidence="13" id="KW-0966">Cell projection</keyword>
<evidence type="ECO:0000256" key="18">
    <source>
        <dbReference type="SAM" id="Phobius"/>
    </source>
</evidence>
<evidence type="ECO:0000256" key="6">
    <source>
        <dbReference type="ARBA" id="ARBA00022729"/>
    </source>
</evidence>
<feature type="domain" description="Ig-like" evidence="20">
    <location>
        <begin position="442"/>
        <end position="522"/>
    </location>
</feature>
<dbReference type="Gene3D" id="2.60.40.10">
    <property type="entry name" value="Immunoglobulins"/>
    <property type="match status" value="11"/>
</dbReference>
<feature type="transmembrane region" description="Helical" evidence="18">
    <location>
        <begin position="1136"/>
        <end position="1156"/>
    </location>
</feature>
<evidence type="ECO:0000256" key="14">
    <source>
        <dbReference type="ARBA" id="ARBA00023319"/>
    </source>
</evidence>
<feature type="signal peptide" evidence="19">
    <location>
        <begin position="1"/>
        <end position="37"/>
    </location>
</feature>
<evidence type="ECO:0000256" key="13">
    <source>
        <dbReference type="ARBA" id="ARBA00023273"/>
    </source>
</evidence>
<evidence type="ECO:0000256" key="11">
    <source>
        <dbReference type="ARBA" id="ARBA00023157"/>
    </source>
</evidence>
<feature type="domain" description="Fibronectin type-III" evidence="21">
    <location>
        <begin position="934"/>
        <end position="1030"/>
    </location>
</feature>
<comment type="subcellular location">
    <subcellularLocation>
        <location evidence="1">Cell membrane</location>
        <topology evidence="1">Single-pass type I membrane protein</topology>
    </subcellularLocation>
    <subcellularLocation>
        <location evidence="2">Cell projection</location>
        <location evidence="2">Growth cone</location>
    </subcellularLocation>
</comment>
<dbReference type="GO" id="GO:0098609">
    <property type="term" value="P:cell-cell adhesion"/>
    <property type="evidence" value="ECO:0007669"/>
    <property type="project" value="TreeGrafter"/>
</dbReference>
<dbReference type="GO" id="GO:0005886">
    <property type="term" value="C:plasma membrane"/>
    <property type="evidence" value="ECO:0007669"/>
    <property type="project" value="UniProtKB-SubCell"/>
</dbReference>
<dbReference type="InterPro" id="IPR003598">
    <property type="entry name" value="Ig_sub2"/>
</dbReference>
<sequence length="1282" mass="141118">MNSMQCQRDSSRGCCVPPLPLLLSLLLLFLSPGPGQAVIHFPPNYEMPDILQPPVILRQPESTLAFSVDDITLTCEASGIPTPTFRWVKDGRAFDPSSDPQLSMAPGSGTFSVTSSDGTISQYHGNYSCYASNDLGTAVSNQVQLVTENTPVLQKEKHIRKKVSEGDSVVLTCNPPHSTEPPLIHWMDDKLTHIEQSDRVTQGQDGNLYFSHVILDDSRSDYSCHAQYITARTILPKEPITLTVSQSNTVVRNRKPHMVRPTGSRSSYLALKGRTFELECIPQGFPTPSVQWVRKDGELSETRTSTQSSDRLLRFSNITEADGGEYQCLARNAQGTATHTYTVSVEAAPYWTKRPESELYSPGDTVKLECEAEGIPTPTVAWSMNGNLLSDVDPDPRRSVQGGTLILMDVKLSDTAVFQCEASNSHDTILVNVYVYILKVPPQILTEDRQTYRVTEGQTALLDCKTFGSPRPTLKWDGEHSTIMSDPRVSQLNTGALQISNVSHDDSSSFTCTIHDTALSITALLEVLNRTVIVTPPQALRVQSGHEAVLSCHAQVDPKLDPPQFQWRMEGQKLFASSNGKKYTFKDHTLIVSNVQPDDAGEYTCEVITALDKAEAIGSITVVARPEPPSLPDLLEQRNRSVFLSWIPGEDNHSPILEFVVELEEQRFGAGKWEKAIQVPRDVEETEVTLRPFGTYRFRVIAVNDVGRSNPSDVSDVHTTPPAAPESNPKGVRSESTESDVLVITWEEMDKKNFFGPEFQYKVMWRKAGSHQDSDWEHEMATTPPVTVPNAGTFTDYEIKVQAVNQKGEGPEPSPVTGHSGEDVPLEPPLDVGVILFNSTAVRVKWAPINQESVQGHLHGYRVHLYKDHVEKGRREEHDTVLVVQTRANEETKLLEGLQPYSHYSVTVTVFNSKGEGPHSDPLPFRTLEGVPSKPTSLRLDSPSETEMIVHWTPPAQVNGVLTSYLLEYHQLGEGKDKQLHEKRIENPSASHISVGHLDPHSHYLFSLRGRTSAGEGDAIVKEGATLLAGVAPGNINTSVSETSVNVSWVTGARYRNVGFHIFHKEIHGDTEWIESEELNSTQSFYELHDLQPGSVYLLHFKFGNHTFWEINITTEGQNKNSGVWKGMTGGFATEGWFIGIISALVLLLLVLLILCSVKRSKGGKYSVKDKEAGQVDSEARPMKDETFGEYRSLESDNEEKQTASQTSLCVASKVGSEGNLMQYAHGVGVDSHNDASFADQYSDQGAGPGPETQEGLGDSSPVTSVAAPPVSPGLPSSEVLA</sequence>
<accession>A0A9Q1FYP5</accession>
<dbReference type="InterPro" id="IPR036116">
    <property type="entry name" value="FN3_sf"/>
</dbReference>
<keyword evidence="11" id="KW-1015">Disulfide bond</keyword>
<evidence type="ECO:0000256" key="17">
    <source>
        <dbReference type="SAM" id="MobiDB-lite"/>
    </source>
</evidence>
<evidence type="ECO:0000256" key="15">
    <source>
        <dbReference type="ARBA" id="ARBA00060042"/>
    </source>
</evidence>
<evidence type="ECO:0000259" key="20">
    <source>
        <dbReference type="PROSITE" id="PS50835"/>
    </source>
</evidence>
<name>A0A9Q1FYP5_SYNKA</name>
<evidence type="ECO:0000256" key="12">
    <source>
        <dbReference type="ARBA" id="ARBA00023180"/>
    </source>
</evidence>
<dbReference type="SMART" id="SM00408">
    <property type="entry name" value="IGc2"/>
    <property type="match status" value="6"/>
</dbReference>
<dbReference type="InterPro" id="IPR003961">
    <property type="entry name" value="FN3_dom"/>
</dbReference>
<proteinExistence type="inferred from homology"/>
<dbReference type="Pfam" id="PF13882">
    <property type="entry name" value="Bravo_FIGEY"/>
    <property type="match status" value="1"/>
</dbReference>
<dbReference type="PANTHER" id="PTHR44170">
    <property type="entry name" value="PROTEIN SIDEKICK"/>
    <property type="match status" value="1"/>
</dbReference>
<dbReference type="PROSITE" id="PS50853">
    <property type="entry name" value="FN3"/>
    <property type="match status" value="5"/>
</dbReference>
<dbReference type="InterPro" id="IPR026966">
    <property type="entry name" value="Neurofascin/L1/NrCAM_C"/>
</dbReference>
<dbReference type="FunFam" id="2.60.40.10:FF:000028">
    <property type="entry name" value="Neuronal cell adhesion molecule"/>
    <property type="match status" value="1"/>
</dbReference>
<keyword evidence="7" id="KW-0677">Repeat</keyword>
<dbReference type="InterPro" id="IPR003599">
    <property type="entry name" value="Ig_sub"/>
</dbReference>
<dbReference type="Proteomes" id="UP001152622">
    <property type="component" value="Chromosome 3"/>
</dbReference>
<dbReference type="Pfam" id="PF00041">
    <property type="entry name" value="fn3"/>
    <property type="match status" value="4"/>
</dbReference>
<comment type="caution">
    <text evidence="22">The sequence shown here is derived from an EMBL/GenBank/DDBJ whole genome shotgun (WGS) entry which is preliminary data.</text>
</comment>
<keyword evidence="14" id="KW-0393">Immunoglobulin domain</keyword>
<dbReference type="InterPro" id="IPR007110">
    <property type="entry name" value="Ig-like_dom"/>
</dbReference>
<dbReference type="FunFam" id="2.60.40.10:FF:000057">
    <property type="entry name" value="neural cell adhesion molecule L1"/>
    <property type="match status" value="1"/>
</dbReference>
<organism evidence="22 23">
    <name type="scientific">Synaphobranchus kaupii</name>
    <name type="common">Kaup's arrowtooth eel</name>
    <dbReference type="NCBI Taxonomy" id="118154"/>
    <lineage>
        <taxon>Eukaryota</taxon>
        <taxon>Metazoa</taxon>
        <taxon>Chordata</taxon>
        <taxon>Craniata</taxon>
        <taxon>Vertebrata</taxon>
        <taxon>Euteleostomi</taxon>
        <taxon>Actinopterygii</taxon>
        <taxon>Neopterygii</taxon>
        <taxon>Teleostei</taxon>
        <taxon>Anguilliformes</taxon>
        <taxon>Synaphobranchidae</taxon>
        <taxon>Synaphobranchus</taxon>
    </lineage>
</organism>
<evidence type="ECO:0000259" key="21">
    <source>
        <dbReference type="PROSITE" id="PS50853"/>
    </source>
</evidence>
<keyword evidence="12" id="KW-0325">Glycoprotein</keyword>
<evidence type="ECO:0000256" key="4">
    <source>
        <dbReference type="ARBA" id="ARBA00022475"/>
    </source>
</evidence>
<dbReference type="PROSITE" id="PS50835">
    <property type="entry name" value="IG_LIKE"/>
    <property type="match status" value="6"/>
</dbReference>
<feature type="domain" description="Ig-like" evidence="20">
    <location>
        <begin position="151"/>
        <end position="241"/>
    </location>
</feature>
<dbReference type="FunFam" id="2.60.40.10:FF:000078">
    <property type="entry name" value="Neuronal cell adhesion molecule"/>
    <property type="match status" value="1"/>
</dbReference>
<evidence type="ECO:0000256" key="8">
    <source>
        <dbReference type="ARBA" id="ARBA00022889"/>
    </source>
</evidence>
<evidence type="ECO:0000256" key="2">
    <source>
        <dbReference type="ARBA" id="ARBA00004624"/>
    </source>
</evidence>
<keyword evidence="6 19" id="KW-0732">Signal</keyword>